<dbReference type="Gene3D" id="3.20.20.80">
    <property type="entry name" value="Glycosidases"/>
    <property type="match status" value="1"/>
</dbReference>
<keyword evidence="10" id="KW-1185">Reference proteome</keyword>
<comment type="caution">
    <text evidence="9">The sequence shown here is derived from an EMBL/GenBank/DDBJ whole genome shotgun (WGS) entry which is preliminary data.</text>
</comment>
<dbReference type="Proteomes" id="UP000257136">
    <property type="component" value="Unassembled WGS sequence"/>
</dbReference>
<dbReference type="EC" id="3.2.1.51" evidence="3"/>
<feature type="domain" description="Glycoside hydrolase family 29 N-terminal" evidence="8">
    <location>
        <begin position="22"/>
        <end position="325"/>
    </location>
</feature>
<dbReference type="GO" id="GO:0016139">
    <property type="term" value="P:glycoside catabolic process"/>
    <property type="evidence" value="ECO:0007669"/>
    <property type="project" value="TreeGrafter"/>
</dbReference>
<keyword evidence="5" id="KW-0378">Hydrolase</keyword>
<evidence type="ECO:0000256" key="2">
    <source>
        <dbReference type="ARBA" id="ARBA00007951"/>
    </source>
</evidence>
<sequence length="441" mass="50844">MKYIKIIVVLFLFTQNQIIGQADELPKEQRLEWFKDAKLGIFIHWGIYAVNGIDESWSFYNGYISYPDYMKQLDGFTAKNYDPEYWAKLIKESGAKYTVITTKHHDGVALWDTKFSDLNVVKKTKAKRDLITPFVNAARKENLKVGLYYSLLDWSNPNYPNFTRKEKKYENDSKKWEDFTKFNFGQLGELTKFNPDLYWFDGDWEQSAEKWKAKEIRKLLLEKTPTAIINSRLQGYGDYATPEQGVPITKPDNDYWELCMTINNSWGYQPNDKNYKSANQLIRILVDCISMGGNLLLDIAPKPDGTIPEEQAAVLKELGRWTNKHETAIYGTRTGIPQGHFNGYTALSKDKTILYLYVDNKPNGSLLIKGLKNPVNRIWVVGNGTKLNYNVVGKQYWSDVPGLLYIDLPEDVQDKEVTVIAIQLNGAVDLYREKGQVIENN</sequence>
<keyword evidence="4" id="KW-0732">Signal</keyword>
<evidence type="ECO:0000256" key="5">
    <source>
        <dbReference type="ARBA" id="ARBA00022801"/>
    </source>
</evidence>
<evidence type="ECO:0000256" key="1">
    <source>
        <dbReference type="ARBA" id="ARBA00004071"/>
    </source>
</evidence>
<dbReference type="GO" id="GO:0005764">
    <property type="term" value="C:lysosome"/>
    <property type="evidence" value="ECO:0007669"/>
    <property type="project" value="TreeGrafter"/>
</dbReference>
<dbReference type="InterPro" id="IPR016286">
    <property type="entry name" value="FUC_metazoa-typ"/>
</dbReference>
<dbReference type="PIRSF" id="PIRSF001092">
    <property type="entry name" value="Alpha-L-fucosidase"/>
    <property type="match status" value="1"/>
</dbReference>
<gene>
    <name evidence="9" type="ORF">C8P67_1015</name>
</gene>
<dbReference type="Pfam" id="PF01120">
    <property type="entry name" value="Alpha_L_fucos"/>
    <property type="match status" value="1"/>
</dbReference>
<dbReference type="PANTHER" id="PTHR10030">
    <property type="entry name" value="ALPHA-L-FUCOSIDASE"/>
    <property type="match status" value="1"/>
</dbReference>
<evidence type="ECO:0000256" key="3">
    <source>
        <dbReference type="ARBA" id="ARBA00012662"/>
    </source>
</evidence>
<reference evidence="9 10" key="1">
    <citation type="submission" date="2018-08" db="EMBL/GenBank/DDBJ databases">
        <title>Genomic Encyclopedia of Archaeal and Bacterial Type Strains, Phase II (KMG-II): from individual species to whole genera.</title>
        <authorList>
            <person name="Goeker M."/>
        </authorList>
    </citation>
    <scope>NUCLEOTIDE SEQUENCE [LARGE SCALE GENOMIC DNA]</scope>
    <source>
        <strain evidence="9 10">DSM 100880</strain>
    </source>
</reference>
<evidence type="ECO:0000256" key="7">
    <source>
        <dbReference type="PIRSR" id="PIRSR001092-1"/>
    </source>
</evidence>
<dbReference type="PRINTS" id="PR00741">
    <property type="entry name" value="GLHYDRLASE29"/>
</dbReference>
<dbReference type="InterPro" id="IPR017853">
    <property type="entry name" value="GH"/>
</dbReference>
<name>A0A3E0EWK2_9FLAO</name>
<dbReference type="RefSeq" id="WP_115809101.1">
    <property type="nucleotide sequence ID" value="NZ_QUNI01000001.1"/>
</dbReference>
<organism evidence="9 10">
    <name type="scientific">Flavobacterium aquicola</name>
    <dbReference type="NCBI Taxonomy" id="1682742"/>
    <lineage>
        <taxon>Bacteria</taxon>
        <taxon>Pseudomonadati</taxon>
        <taxon>Bacteroidota</taxon>
        <taxon>Flavobacteriia</taxon>
        <taxon>Flavobacteriales</taxon>
        <taxon>Flavobacteriaceae</taxon>
        <taxon>Flavobacterium</taxon>
    </lineage>
</organism>
<evidence type="ECO:0000256" key="6">
    <source>
        <dbReference type="ARBA" id="ARBA00023295"/>
    </source>
</evidence>
<dbReference type="InterPro" id="IPR057739">
    <property type="entry name" value="Glyco_hydro_29_N"/>
</dbReference>
<dbReference type="GO" id="GO:0006004">
    <property type="term" value="P:fucose metabolic process"/>
    <property type="evidence" value="ECO:0007669"/>
    <property type="project" value="InterPro"/>
</dbReference>
<dbReference type="GO" id="GO:0004560">
    <property type="term" value="F:alpha-L-fucosidase activity"/>
    <property type="evidence" value="ECO:0007669"/>
    <property type="project" value="InterPro"/>
</dbReference>
<evidence type="ECO:0000256" key="4">
    <source>
        <dbReference type="ARBA" id="ARBA00022729"/>
    </source>
</evidence>
<feature type="site" description="May be important for catalysis" evidence="7">
    <location>
        <position position="259"/>
    </location>
</feature>
<protein>
    <recommendedName>
        <fullName evidence="3">alpha-L-fucosidase</fullName>
        <ecNumber evidence="3">3.2.1.51</ecNumber>
    </recommendedName>
</protein>
<dbReference type="PANTHER" id="PTHR10030:SF37">
    <property type="entry name" value="ALPHA-L-FUCOSIDASE-RELATED"/>
    <property type="match status" value="1"/>
</dbReference>
<keyword evidence="6" id="KW-0326">Glycosidase</keyword>
<comment type="function">
    <text evidence="1">Alpha-L-fucosidase is responsible for hydrolyzing the alpha-1,6-linked fucose joined to the reducing-end N-acetylglucosamine of the carbohydrate moieties of glycoproteins.</text>
</comment>
<evidence type="ECO:0000313" key="10">
    <source>
        <dbReference type="Proteomes" id="UP000257136"/>
    </source>
</evidence>
<dbReference type="OrthoDB" id="1095333at2"/>
<evidence type="ECO:0000259" key="8">
    <source>
        <dbReference type="Pfam" id="PF01120"/>
    </source>
</evidence>
<dbReference type="EMBL" id="QUNI01000001">
    <property type="protein sequence ID" value="REH01527.1"/>
    <property type="molecule type" value="Genomic_DNA"/>
</dbReference>
<evidence type="ECO:0000313" key="9">
    <source>
        <dbReference type="EMBL" id="REH01527.1"/>
    </source>
</evidence>
<dbReference type="SMART" id="SM00812">
    <property type="entry name" value="Alpha_L_fucos"/>
    <property type="match status" value="1"/>
</dbReference>
<comment type="similarity">
    <text evidence="2">Belongs to the glycosyl hydrolase 29 family.</text>
</comment>
<dbReference type="SUPFAM" id="SSF51445">
    <property type="entry name" value="(Trans)glycosidases"/>
    <property type="match status" value="1"/>
</dbReference>
<proteinExistence type="inferred from homology"/>
<dbReference type="AlphaFoldDB" id="A0A3E0EWK2"/>
<dbReference type="InterPro" id="IPR000933">
    <property type="entry name" value="Glyco_hydro_29"/>
</dbReference>
<accession>A0A3E0EWK2</accession>